<dbReference type="GO" id="GO:0045087">
    <property type="term" value="P:innate immune response"/>
    <property type="evidence" value="ECO:0007669"/>
    <property type="project" value="UniProtKB-KW"/>
</dbReference>
<dbReference type="Gene3D" id="3.40.220.10">
    <property type="entry name" value="Leucine Aminopeptidase, subunit E, domain 1"/>
    <property type="match status" value="3"/>
</dbReference>
<feature type="domain" description="Macro" evidence="18">
    <location>
        <begin position="868"/>
        <end position="1051"/>
    </location>
</feature>
<dbReference type="InterPro" id="IPR037197">
    <property type="entry name" value="WWE_dom_sf"/>
</dbReference>
<keyword evidence="4" id="KW-0399">Innate immunity</keyword>
<dbReference type="FunFam" id="3.90.228.10:FF:000008">
    <property type="entry name" value="Poly [ADP-ribose] polymerase"/>
    <property type="match status" value="1"/>
</dbReference>
<dbReference type="Proteomes" id="UP000005447">
    <property type="component" value="Unassembled WGS sequence"/>
</dbReference>
<keyword evidence="20" id="KW-1185">Reference proteome</keyword>
<dbReference type="CDD" id="cd02903">
    <property type="entry name" value="Macro_BAL-like"/>
    <property type="match status" value="1"/>
</dbReference>
<dbReference type="InterPro" id="IPR002589">
    <property type="entry name" value="Macro_dom"/>
</dbReference>
<feature type="domain" description="PARP catalytic" evidence="17">
    <location>
        <begin position="1463"/>
        <end position="1659"/>
    </location>
</feature>
<reference evidence="19" key="2">
    <citation type="submission" date="2025-08" db="UniProtKB">
        <authorList>
            <consortium name="Ensembl"/>
        </authorList>
    </citation>
    <scope>IDENTIFICATION</scope>
    <source>
        <strain evidence="19">2N</strain>
    </source>
</reference>
<dbReference type="CDD" id="cd02907">
    <property type="entry name" value="Macro_Af1521_BAL-like"/>
    <property type="match status" value="1"/>
</dbReference>
<sequence>RQTVLQKPNHELVLPGKGTYQLTVQLPTTPDEVPDSKEKIPTRFESKTKEDVKEPGVSEEVEDIPRECENVPSLVAFENIHTNVTDMMLTLLVENVTGLTSDDFEVEIIRDVAVAVVAFKKHTDTTKFVSDCATHNLSERLQLSPRLLEETKTVRVENLPPGVDDYQLQLFFENPLHGGGRVAHIECFPEESSALVEFCDRKVLDTILTKKHNFNKMPLSVFPYYHSLGTALYGKEQPLIKLPAPFQESLVLPLWNFLQKKTHLRKELDDEMAQHHCLLTWSQVDNKVTIRPAATLVNQGRPKIKTWQTDASSALSGIRSKYTVTSLNVTARVWNVIKNDLEDDRILIEFDTSKEIVTLTGKSDDIQNVSPQFKELIEKTTQKIQKEEQSLKEKVAISSAQYFLLHHSGVLECMCTECPDMEVRYDANAQNLCLKGPHIDVYKAKCEIQEKVYTMAQKSIEVSPEVFQFLLQVNSKKFSESFFIAQKNLTVYELKGTTVLLTSCSSEVLAEAEKQMLSALDCKHIDVEGKEILTTGKWEQFIANVQKKFYASTDIIVINKSTAGSPGEVIVAGLAKEVSEVVRLVLEFLKKHMKIERLVEVETSLIVDYLKKDKKLLGSKINKGDIGEIRKKYGCFIELENKEQVRGTADRSKYLIQRQVAPGVTLTAQQGDLTQFPVDVVVNAANEDLKHLGGLAGALSKAAGRELQEDCEKAVKRDGRLLPGDTILSRAGKLPCRHVIHAVGPKWSESEAPRCVYLLKKAVENSLLLAEKHKCQSIAIPAISSGVFGFPLQRCVETIVLSIKESLEFRQVGSTLREIYLVDSSEKTAEAFAKAVETIFKDSLSDSVSKPDTTSLPRGPAAKPVTSQEVACLTAPGGLKILLVKKGVQDATTHVVVNSIPSDLALNRGPLCQAILEKAGPEIQQELNTALQGVAVDVGTVLQTRGYNLQCDHVLHVVAPGVLCAFQVMKEIIRNCLEITEKLSSRSIAFPAIGTGNLGFPKTEFAELLLSEVLTFSGKKQLRTLQEVQFLLHPSDHESIQAFSHEFARRTSGNLSDQIPKAEAKQDFYGTISSPNLGVHEMKIGPILFQVASGDITKETADVIVNSTSSTFNLKAGVSRAILECAGQEVEQECAVLGKTQYYYIITKGGLLMCKNIIHVVGGNNVKKSVSCVLQETEKLNYSSICLPAIGTGNAGQDHNKVAEAILDAIEDFVQKGSVQHVKKVKVVIFQPQLLNVFYANMKNREGSQASQQPSMLSKFFSRLGFSKPQPQEKPLILEKKTELVVFQVCGDSQRCVDQAVQWLKDLITKEQFSYTNTDECLRDFDEKEYKELNELQKRLNIIISLDQKRPFMEVSGISRDVMEARDKIEEMIKKARLAREEAKRADCVSEFIEWQYDDNNTPHPFDKITNLQLEDAKKRKNKSINIKINNQCYTVDLETCIATSQGGHSFTVRRLTKSEITLPAHWSDMNQQNLCVVPLQLGDQEFSTVAGKFKQTCPNFVIEKIERIQNPHLWHCYQAKKKAMDAKNGQHSNEKLLFHGTDAGSLPHVNRNGFNRSYAGKNATAYGKGTYFAVNANYSASDTYSSPDPRGRKHMYYVRVLTGTYTDGNSSLIVPPSRDPQNPTDQYDTVTDNAKNPTIFVVFYDYQAYPEYLITFRC</sequence>
<evidence type="ECO:0000256" key="8">
    <source>
        <dbReference type="ARBA" id="ARBA00022737"/>
    </source>
</evidence>
<accession>H0WE24</accession>
<organism evidence="19 20">
    <name type="scientific">Cavia porcellus</name>
    <name type="common">Guinea pig</name>
    <dbReference type="NCBI Taxonomy" id="10141"/>
    <lineage>
        <taxon>Eukaryota</taxon>
        <taxon>Metazoa</taxon>
        <taxon>Chordata</taxon>
        <taxon>Craniata</taxon>
        <taxon>Vertebrata</taxon>
        <taxon>Euteleostomi</taxon>
        <taxon>Mammalia</taxon>
        <taxon>Eutheria</taxon>
        <taxon>Euarchontoglires</taxon>
        <taxon>Glires</taxon>
        <taxon>Rodentia</taxon>
        <taxon>Hystricomorpha</taxon>
        <taxon>Caviidae</taxon>
        <taxon>Cavia</taxon>
    </lineage>
</organism>
<dbReference type="GO" id="GO:0005829">
    <property type="term" value="C:cytosol"/>
    <property type="evidence" value="ECO:0007669"/>
    <property type="project" value="Ensembl"/>
</dbReference>
<dbReference type="eggNOG" id="KOG2633">
    <property type="taxonomic scope" value="Eukaryota"/>
</dbReference>
<evidence type="ECO:0000256" key="4">
    <source>
        <dbReference type="ARBA" id="ARBA00022588"/>
    </source>
</evidence>
<evidence type="ECO:0000256" key="15">
    <source>
        <dbReference type="SAM" id="MobiDB-lite"/>
    </source>
</evidence>
<evidence type="ECO:0000256" key="6">
    <source>
        <dbReference type="ARBA" id="ARBA00022679"/>
    </source>
</evidence>
<dbReference type="GO" id="GO:0019899">
    <property type="term" value="F:enzyme binding"/>
    <property type="evidence" value="ECO:0007669"/>
    <property type="project" value="Ensembl"/>
</dbReference>
<keyword evidence="5 14" id="KW-0328">Glycosyltransferase</keyword>
<feature type="compositionally biased region" description="Basic and acidic residues" evidence="15">
    <location>
        <begin position="34"/>
        <end position="51"/>
    </location>
</feature>
<proteinExistence type="inferred from homology"/>
<dbReference type="FunCoup" id="H0WE24">
    <property type="interactions" value="2325"/>
</dbReference>
<dbReference type="VEuPathDB" id="HostDB:ENSCPOG00000020020"/>
<dbReference type="PROSITE" id="PS51059">
    <property type="entry name" value="PARP_CATALYTIC"/>
    <property type="match status" value="1"/>
</dbReference>
<dbReference type="SUPFAM" id="SSF56399">
    <property type="entry name" value="ADP-ribosylation"/>
    <property type="match status" value="1"/>
</dbReference>
<keyword evidence="10" id="KW-0391">Immunity</keyword>
<dbReference type="GO" id="GO:0070212">
    <property type="term" value="P:protein poly-ADP-ribosylation"/>
    <property type="evidence" value="ECO:0007669"/>
    <property type="project" value="TreeGrafter"/>
</dbReference>
<dbReference type="Pfam" id="PF23085">
    <property type="entry name" value="RRM_PARP14_3"/>
    <property type="match status" value="1"/>
</dbReference>
<dbReference type="InterPro" id="IPR012317">
    <property type="entry name" value="Poly(ADP-ribose)pol_cat_dom"/>
</dbReference>
<keyword evidence="8" id="KW-0677">Repeat</keyword>
<evidence type="ECO:0000256" key="12">
    <source>
        <dbReference type="ARBA" id="ARBA00023242"/>
    </source>
</evidence>
<comment type="similarity">
    <text evidence="13">Belongs to the ARTD/PARP family.</text>
</comment>
<dbReference type="GO" id="GO:0005886">
    <property type="term" value="C:plasma membrane"/>
    <property type="evidence" value="ECO:0007669"/>
    <property type="project" value="Ensembl"/>
</dbReference>
<dbReference type="Gene3D" id="3.30.720.50">
    <property type="match status" value="1"/>
</dbReference>
<gene>
    <name evidence="19" type="primary">PARP14</name>
</gene>
<evidence type="ECO:0000256" key="7">
    <source>
        <dbReference type="ARBA" id="ARBA00022695"/>
    </source>
</evidence>
<dbReference type="InterPro" id="IPR057049">
    <property type="entry name" value="PARP14_KH_8"/>
</dbReference>
<dbReference type="Pfam" id="PF23254">
    <property type="entry name" value="KH_PARP14_8"/>
    <property type="match status" value="1"/>
</dbReference>
<dbReference type="GO" id="GO:1990404">
    <property type="term" value="F:NAD+-protein mono-ADP-ribosyltransferase activity"/>
    <property type="evidence" value="ECO:0007669"/>
    <property type="project" value="Ensembl"/>
</dbReference>
<dbReference type="InterPro" id="IPR057045">
    <property type="entry name" value="PARP14_KH_3"/>
</dbReference>
<dbReference type="SUPFAM" id="SSF52949">
    <property type="entry name" value="Macro domain-like"/>
    <property type="match status" value="3"/>
</dbReference>
<dbReference type="Pfam" id="PF23249">
    <property type="entry name" value="KH_PARP14_3"/>
    <property type="match status" value="1"/>
</dbReference>
<keyword evidence="3" id="KW-0963">Cytoplasm</keyword>
<dbReference type="FunFam" id="3.40.220.10:FF:000010">
    <property type="entry name" value="Poly [ADP-ribose] polymerase"/>
    <property type="match status" value="1"/>
</dbReference>
<evidence type="ECO:0000256" key="5">
    <source>
        <dbReference type="ARBA" id="ARBA00022676"/>
    </source>
</evidence>
<evidence type="ECO:0000313" key="19">
    <source>
        <dbReference type="Ensembl" id="ENSCPOP00000021248.2"/>
    </source>
</evidence>
<dbReference type="GO" id="GO:0003950">
    <property type="term" value="F:NAD+ poly-ADP-ribosyltransferase activity"/>
    <property type="evidence" value="ECO:0007669"/>
    <property type="project" value="UniProtKB-UniRule"/>
</dbReference>
<dbReference type="EC" id="2.4.2.-" evidence="14"/>
<dbReference type="GO" id="GO:0005634">
    <property type="term" value="C:nucleus"/>
    <property type="evidence" value="ECO:0007669"/>
    <property type="project" value="UniProtKB-SubCell"/>
</dbReference>
<dbReference type="Gene3D" id="3.30.70.330">
    <property type="match status" value="1"/>
</dbReference>
<reference evidence="19" key="3">
    <citation type="submission" date="2025-09" db="UniProtKB">
        <authorList>
            <consortium name="Ensembl"/>
        </authorList>
    </citation>
    <scope>IDENTIFICATION</scope>
    <source>
        <strain evidence="19">2N</strain>
    </source>
</reference>
<dbReference type="Ensembl" id="ENSCPOT00000022137.2">
    <property type="protein sequence ID" value="ENSCPOP00000021248.2"/>
    <property type="gene ID" value="ENSCPOG00000020020.2"/>
</dbReference>
<dbReference type="Pfam" id="PF23251">
    <property type="entry name" value="KH_PARP14_4"/>
    <property type="match status" value="1"/>
</dbReference>
<dbReference type="InterPro" id="IPR057047">
    <property type="entry name" value="PARP14_KH_5"/>
</dbReference>
<evidence type="ECO:0000256" key="10">
    <source>
        <dbReference type="ARBA" id="ARBA00022859"/>
    </source>
</evidence>
<dbReference type="InterPro" id="IPR057046">
    <property type="entry name" value="PARP14_KH_4"/>
</dbReference>
<dbReference type="Pfam" id="PF23248">
    <property type="entry name" value="KH_PARP14_2"/>
    <property type="match status" value="1"/>
</dbReference>
<keyword evidence="6 14" id="KW-0808">Transferase</keyword>
<evidence type="ECO:0000256" key="13">
    <source>
        <dbReference type="ARBA" id="ARBA00024347"/>
    </source>
</evidence>
<dbReference type="EMBL" id="AAKN02049320">
    <property type="status" value="NOT_ANNOTATED_CDS"/>
    <property type="molecule type" value="Genomic_DNA"/>
</dbReference>
<dbReference type="Pfam" id="PF23084">
    <property type="entry name" value="KH_PARP14_1"/>
    <property type="match status" value="1"/>
</dbReference>
<dbReference type="OMA" id="KCFSRTA"/>
<dbReference type="GO" id="GO:0019677">
    <property type="term" value="P:NAD+ catabolic process"/>
    <property type="evidence" value="ECO:0007669"/>
    <property type="project" value="Ensembl"/>
</dbReference>
<comment type="subcellular location">
    <subcellularLocation>
        <location evidence="2">Cytoplasm</location>
    </subcellularLocation>
    <subcellularLocation>
        <location evidence="1">Nucleus</location>
    </subcellularLocation>
</comment>
<dbReference type="PANTHER" id="PTHR14453:SF89">
    <property type="entry name" value="PROTEIN MONO-ADP-RIBOSYLTRANSFERASE PARP14"/>
    <property type="match status" value="1"/>
</dbReference>
<evidence type="ECO:0000259" key="17">
    <source>
        <dbReference type="PROSITE" id="PS51059"/>
    </source>
</evidence>
<name>H0WE24_CAVPO</name>
<dbReference type="InterPro" id="IPR057043">
    <property type="entry name" value="PARP14_KH_2"/>
</dbReference>
<dbReference type="GO" id="GO:0003714">
    <property type="term" value="F:transcription corepressor activity"/>
    <property type="evidence" value="ECO:0007669"/>
    <property type="project" value="TreeGrafter"/>
</dbReference>
<dbReference type="Pfam" id="PF23252">
    <property type="entry name" value="KH_PARP14_5"/>
    <property type="match status" value="1"/>
</dbReference>
<evidence type="ECO:0000256" key="9">
    <source>
        <dbReference type="ARBA" id="ARBA00022765"/>
    </source>
</evidence>
<dbReference type="Bgee" id="ENSCPOG00000020020">
    <property type="expression patterns" value="Expressed in liver and 13 other cell types or tissues"/>
</dbReference>
<dbReference type="InterPro" id="IPR004170">
    <property type="entry name" value="WWE_dom"/>
</dbReference>
<dbReference type="InterPro" id="IPR057050">
    <property type="entry name" value="RRM_PARP14_2"/>
</dbReference>
<feature type="region of interest" description="Disordered" evidence="15">
    <location>
        <begin position="27"/>
        <end position="51"/>
    </location>
</feature>
<dbReference type="Pfam" id="PF01661">
    <property type="entry name" value="Macro"/>
    <property type="match status" value="3"/>
</dbReference>
<dbReference type="InParanoid" id="H0WE24"/>
<dbReference type="Pfam" id="PF22005">
    <property type="entry name" value="WWE_1"/>
    <property type="match status" value="1"/>
</dbReference>
<dbReference type="InterPro" id="IPR043472">
    <property type="entry name" value="Macro_dom-like"/>
</dbReference>
<dbReference type="InterPro" id="IPR052056">
    <property type="entry name" value="Mono-ARTD/PARP"/>
</dbReference>
<dbReference type="InterPro" id="IPR012677">
    <property type="entry name" value="Nucleotide-bd_a/b_plait_sf"/>
</dbReference>
<keyword evidence="7" id="KW-0548">Nucleotidyltransferase</keyword>
<keyword evidence="12" id="KW-0539">Nucleus</keyword>
<evidence type="ECO:0000313" key="20">
    <source>
        <dbReference type="Proteomes" id="UP000005447"/>
    </source>
</evidence>
<dbReference type="GO" id="GO:0016779">
    <property type="term" value="F:nucleotidyltransferase activity"/>
    <property type="evidence" value="ECO:0007669"/>
    <property type="project" value="UniProtKB-KW"/>
</dbReference>
<dbReference type="GO" id="GO:1902216">
    <property type="term" value="P:positive regulation of interleukin-4-mediated signaling pathway"/>
    <property type="evidence" value="ECO:0007669"/>
    <property type="project" value="Ensembl"/>
</dbReference>
<dbReference type="GO" id="GO:0010629">
    <property type="term" value="P:negative regulation of gene expression"/>
    <property type="evidence" value="ECO:0007669"/>
    <property type="project" value="Ensembl"/>
</dbReference>
<dbReference type="GeneTree" id="ENSGT00940000154311"/>
<dbReference type="Pfam" id="PF23245">
    <property type="entry name" value="RRM_PARP14_2"/>
    <property type="match status" value="1"/>
</dbReference>
<dbReference type="InterPro" id="IPR057044">
    <property type="entry name" value="PARP14_KH_1"/>
</dbReference>
<reference evidence="20" key="1">
    <citation type="journal article" date="2011" name="Nature">
        <title>A high-resolution map of human evolutionary constraint using 29 mammals.</title>
        <authorList>
            <person name="Lindblad-Toh K."/>
            <person name="Garber M."/>
            <person name="Zuk O."/>
            <person name="Lin M.F."/>
            <person name="Parker B.J."/>
            <person name="Washietl S."/>
            <person name="Kheradpour P."/>
            <person name="Ernst J."/>
            <person name="Jordan G."/>
            <person name="Mauceli E."/>
            <person name="Ward L.D."/>
            <person name="Lowe C.B."/>
            <person name="Holloway A.K."/>
            <person name="Clamp M."/>
            <person name="Gnerre S."/>
            <person name="Alfoldi J."/>
            <person name="Beal K."/>
            <person name="Chang J."/>
            <person name="Clawson H."/>
            <person name="Cuff J."/>
            <person name="Di Palma F."/>
            <person name="Fitzgerald S."/>
            <person name="Flicek P."/>
            <person name="Guttman M."/>
            <person name="Hubisz M.J."/>
            <person name="Jaffe D.B."/>
            <person name="Jungreis I."/>
            <person name="Kent W.J."/>
            <person name="Kostka D."/>
            <person name="Lara M."/>
            <person name="Martins A.L."/>
            <person name="Massingham T."/>
            <person name="Moltke I."/>
            <person name="Raney B.J."/>
            <person name="Rasmussen M.D."/>
            <person name="Robinson J."/>
            <person name="Stark A."/>
            <person name="Vilella A.J."/>
            <person name="Wen J."/>
            <person name="Xie X."/>
            <person name="Zody M.C."/>
            <person name="Baldwin J."/>
            <person name="Bloom T."/>
            <person name="Chin C.W."/>
            <person name="Heiman D."/>
            <person name="Nicol R."/>
            <person name="Nusbaum C."/>
            <person name="Young S."/>
            <person name="Wilkinson J."/>
            <person name="Worley K.C."/>
            <person name="Kovar C.L."/>
            <person name="Muzny D.M."/>
            <person name="Gibbs R.A."/>
            <person name="Cree A."/>
            <person name="Dihn H.H."/>
            <person name="Fowler G."/>
            <person name="Jhangiani S."/>
            <person name="Joshi V."/>
            <person name="Lee S."/>
            <person name="Lewis L.R."/>
            <person name="Nazareth L.V."/>
            <person name="Okwuonu G."/>
            <person name="Santibanez J."/>
            <person name="Warren W.C."/>
            <person name="Mardis E.R."/>
            <person name="Weinstock G.M."/>
            <person name="Wilson R.K."/>
            <person name="Delehaunty K."/>
            <person name="Dooling D."/>
            <person name="Fronik C."/>
            <person name="Fulton L."/>
            <person name="Fulton B."/>
            <person name="Graves T."/>
            <person name="Minx P."/>
            <person name="Sodergren E."/>
            <person name="Birney E."/>
            <person name="Margulies E.H."/>
            <person name="Herrero J."/>
            <person name="Green E.D."/>
            <person name="Haussler D."/>
            <person name="Siepel A."/>
            <person name="Goldman N."/>
            <person name="Pollard K.S."/>
            <person name="Pedersen J.S."/>
            <person name="Lander E.S."/>
            <person name="Kellis M."/>
        </authorList>
    </citation>
    <scope>NUCLEOTIDE SEQUENCE [LARGE SCALE GENOMIC DNA]</scope>
    <source>
        <strain evidence="20">2N</strain>
    </source>
</reference>
<evidence type="ECO:0000256" key="3">
    <source>
        <dbReference type="ARBA" id="ARBA00022490"/>
    </source>
</evidence>
<dbReference type="HOGENOM" id="CLU_003288_1_0_1"/>
<evidence type="ECO:0000259" key="16">
    <source>
        <dbReference type="PROSITE" id="PS50918"/>
    </source>
</evidence>
<evidence type="ECO:0000256" key="14">
    <source>
        <dbReference type="RuleBase" id="RU362114"/>
    </source>
</evidence>
<dbReference type="EMBL" id="AAKN02049319">
    <property type="status" value="NOT_ANNOTATED_CDS"/>
    <property type="molecule type" value="Genomic_DNA"/>
</dbReference>
<dbReference type="PROSITE" id="PS51154">
    <property type="entry name" value="MACRO"/>
    <property type="match status" value="3"/>
</dbReference>
<dbReference type="STRING" id="10141.ENSCPOP00000021248"/>
<evidence type="ECO:0000256" key="2">
    <source>
        <dbReference type="ARBA" id="ARBA00004496"/>
    </source>
</evidence>
<evidence type="ECO:0000256" key="1">
    <source>
        <dbReference type="ARBA" id="ARBA00004123"/>
    </source>
</evidence>
<dbReference type="Pfam" id="PF00644">
    <property type="entry name" value="PARP"/>
    <property type="match status" value="1"/>
</dbReference>
<keyword evidence="9" id="KW-0013">ADP-ribosylation</keyword>
<evidence type="ECO:0000256" key="11">
    <source>
        <dbReference type="ARBA" id="ARBA00023027"/>
    </source>
</evidence>
<dbReference type="SMART" id="SM00506">
    <property type="entry name" value="A1pp"/>
    <property type="match status" value="3"/>
</dbReference>
<dbReference type="SUPFAM" id="SSF117839">
    <property type="entry name" value="WWE domain"/>
    <property type="match status" value="1"/>
</dbReference>
<protein>
    <recommendedName>
        <fullName evidence="14">Poly [ADP-ribose] polymerase</fullName>
        <shortName evidence="14">PARP</shortName>
        <ecNumber evidence="14">2.4.2.-</ecNumber>
    </recommendedName>
</protein>
<dbReference type="CDD" id="cd01439">
    <property type="entry name" value="TCCD_inducible_PARP_like"/>
    <property type="match status" value="1"/>
</dbReference>
<keyword evidence="11 14" id="KW-0520">NAD</keyword>
<dbReference type="GO" id="GO:0060336">
    <property type="term" value="P:negative regulation of type II interferon-mediated signaling pathway"/>
    <property type="evidence" value="ECO:0007669"/>
    <property type="project" value="Ensembl"/>
</dbReference>
<feature type="domain" description="Macro" evidence="18">
    <location>
        <begin position="653"/>
        <end position="840"/>
    </location>
</feature>
<evidence type="ECO:0000259" key="18">
    <source>
        <dbReference type="PROSITE" id="PS51154"/>
    </source>
</evidence>
<feature type="domain" description="Macro" evidence="18">
    <location>
        <begin position="1076"/>
        <end position="1246"/>
    </location>
</feature>
<dbReference type="PANTHER" id="PTHR14453">
    <property type="entry name" value="PARP/ZINC FINGER CCCH TYPE DOMAIN CONTAINING PROTEIN"/>
    <property type="match status" value="1"/>
</dbReference>
<dbReference type="InterPro" id="IPR054596">
    <property type="entry name" value="PARP14_WWE"/>
</dbReference>
<feature type="domain" description="WWE" evidence="16">
    <location>
        <begin position="1381"/>
        <end position="1458"/>
    </location>
</feature>
<dbReference type="PROSITE" id="PS50918">
    <property type="entry name" value="WWE"/>
    <property type="match status" value="1"/>
</dbReference>
<dbReference type="Gene3D" id="3.90.228.10">
    <property type="match status" value="1"/>
</dbReference>